<protein>
    <submittedName>
        <fullName evidence="1">Uncharacterized protein</fullName>
    </submittedName>
</protein>
<gene>
    <name evidence="1" type="ORF">MTR67_052087</name>
</gene>
<dbReference type="EMBL" id="CP133623">
    <property type="protein sequence ID" value="WMV58702.1"/>
    <property type="molecule type" value="Genomic_DNA"/>
</dbReference>
<name>A0AAF0V5K7_SOLVR</name>
<organism evidence="1 2">
    <name type="scientific">Solanum verrucosum</name>
    <dbReference type="NCBI Taxonomy" id="315347"/>
    <lineage>
        <taxon>Eukaryota</taxon>
        <taxon>Viridiplantae</taxon>
        <taxon>Streptophyta</taxon>
        <taxon>Embryophyta</taxon>
        <taxon>Tracheophyta</taxon>
        <taxon>Spermatophyta</taxon>
        <taxon>Magnoliopsida</taxon>
        <taxon>eudicotyledons</taxon>
        <taxon>Gunneridae</taxon>
        <taxon>Pentapetalae</taxon>
        <taxon>asterids</taxon>
        <taxon>lamiids</taxon>
        <taxon>Solanales</taxon>
        <taxon>Solanaceae</taxon>
        <taxon>Solanoideae</taxon>
        <taxon>Solaneae</taxon>
        <taxon>Solanum</taxon>
    </lineage>
</organism>
<proteinExistence type="predicted"/>
<reference evidence="1" key="1">
    <citation type="submission" date="2023-08" db="EMBL/GenBank/DDBJ databases">
        <title>A de novo genome assembly of Solanum verrucosum Schlechtendal, a Mexican diploid species geographically isolated from the other diploid A-genome species in potato relatives.</title>
        <authorList>
            <person name="Hosaka K."/>
        </authorList>
    </citation>
    <scope>NUCLEOTIDE SEQUENCE</scope>
    <source>
        <tissue evidence="1">Young leaves</tissue>
    </source>
</reference>
<evidence type="ECO:0000313" key="2">
    <source>
        <dbReference type="Proteomes" id="UP001234989"/>
    </source>
</evidence>
<dbReference type="AlphaFoldDB" id="A0AAF0V5K7"/>
<accession>A0AAF0V5K7</accession>
<dbReference type="Proteomes" id="UP001234989">
    <property type="component" value="Chromosome 12"/>
</dbReference>
<evidence type="ECO:0000313" key="1">
    <source>
        <dbReference type="EMBL" id="WMV58702.1"/>
    </source>
</evidence>
<sequence length="108" mass="12265">MICQVAYMEPCRVLCALLHLWGYPWVVKNLSLTLKDFSFLILLLCLEDMNTRTANARRMEEDNENQGALPQAPINTSAISNVEVRLAFEMLDQALVAQANRDVDSYES</sequence>
<keyword evidence="2" id="KW-1185">Reference proteome</keyword>